<dbReference type="Pfam" id="PF00078">
    <property type="entry name" value="RVT_1"/>
    <property type="match status" value="1"/>
</dbReference>
<dbReference type="SUPFAM" id="SSF56672">
    <property type="entry name" value="DNA/RNA polymerases"/>
    <property type="match status" value="1"/>
</dbReference>
<dbReference type="GeneID" id="22916368"/>
<comment type="caution">
    <text evidence="2">The sequence shown here is derived from an EMBL/GenBank/DDBJ whole genome shotgun (WGS) entry which is preliminary data.</text>
</comment>
<dbReference type="AlphaFoldDB" id="A0A023AW96"/>
<evidence type="ECO:0000259" key="1">
    <source>
        <dbReference type="Pfam" id="PF00078"/>
    </source>
</evidence>
<dbReference type="PANTHER" id="PTHR24559:SF444">
    <property type="entry name" value="REVERSE TRANSCRIPTASE DOMAIN-CONTAINING PROTEIN"/>
    <property type="match status" value="1"/>
</dbReference>
<dbReference type="Proteomes" id="UP000019763">
    <property type="component" value="Unassembled WGS sequence"/>
</dbReference>
<keyword evidence="3" id="KW-1185">Reference proteome</keyword>
<sequence>MTANLQVGESRSTLKLYVSPTSQPRLILGRDFMAATGLVPFIREGYVKLPDGSRLSFLPTAPTLVAVATVPVKITMNEQLGERERHELQQVIAGGAFASDSAPFGKVRGFTHAIDTGNHPPVHLPLRRTSPQERDVVRQEVEKMLAHEVIRPSTSAWAAPIVLVRKKDNSTRFCVDYRRLNDITTKDVFPLPRIDDTLAALHGAQYFSSLDAASGYWQVAMDPAAVEKRRSFARKACSNFW</sequence>
<evidence type="ECO:0000313" key="3">
    <source>
        <dbReference type="Proteomes" id="UP000019763"/>
    </source>
</evidence>
<dbReference type="InterPro" id="IPR043502">
    <property type="entry name" value="DNA/RNA_pol_sf"/>
</dbReference>
<reference evidence="2" key="1">
    <citation type="submission" date="2013-12" db="EMBL/GenBank/DDBJ databases">
        <authorList>
            <person name="Omoto C.K."/>
            <person name="Sibley D."/>
            <person name="Venepally P."/>
            <person name="Hadjithomas M."/>
            <person name="Karamycheva S."/>
            <person name="Brunk B."/>
            <person name="Roos D."/>
            <person name="Caler E."/>
            <person name="Lorenzi H."/>
        </authorList>
    </citation>
    <scope>NUCLEOTIDE SEQUENCE</scope>
</reference>
<dbReference type="InterPro" id="IPR053134">
    <property type="entry name" value="RNA-dir_DNA_polymerase"/>
</dbReference>
<dbReference type="CDD" id="cd01647">
    <property type="entry name" value="RT_LTR"/>
    <property type="match status" value="1"/>
</dbReference>
<dbReference type="Gene3D" id="3.30.70.270">
    <property type="match status" value="1"/>
</dbReference>
<accession>A0A023AW96</accession>
<dbReference type="EMBL" id="AFNH02001542">
    <property type="protein sequence ID" value="EZG42989.1"/>
    <property type="molecule type" value="Genomic_DNA"/>
</dbReference>
<dbReference type="Gene3D" id="3.10.10.10">
    <property type="entry name" value="HIV Type 1 Reverse Transcriptase, subunit A, domain 1"/>
    <property type="match status" value="1"/>
</dbReference>
<dbReference type="InterPro" id="IPR000477">
    <property type="entry name" value="RT_dom"/>
</dbReference>
<feature type="domain" description="Reverse transcriptase" evidence="1">
    <location>
        <begin position="164"/>
        <end position="228"/>
    </location>
</feature>
<dbReference type="eggNOG" id="KOG0017">
    <property type="taxonomic scope" value="Eukaryota"/>
</dbReference>
<proteinExistence type="predicted"/>
<name>A0A023AW96_GRENI</name>
<dbReference type="InterPro" id="IPR043128">
    <property type="entry name" value="Rev_trsase/Diguanyl_cyclase"/>
</dbReference>
<organism evidence="2 3">
    <name type="scientific">Gregarina niphandrodes</name>
    <name type="common">Septate eugregarine</name>
    <dbReference type="NCBI Taxonomy" id="110365"/>
    <lineage>
        <taxon>Eukaryota</taxon>
        <taxon>Sar</taxon>
        <taxon>Alveolata</taxon>
        <taxon>Apicomplexa</taxon>
        <taxon>Conoidasida</taxon>
        <taxon>Gregarinasina</taxon>
        <taxon>Eugregarinorida</taxon>
        <taxon>Gregarinidae</taxon>
        <taxon>Gregarina</taxon>
    </lineage>
</organism>
<dbReference type="OrthoDB" id="9996999at2759"/>
<dbReference type="VEuPathDB" id="CryptoDB:GNI_199650"/>
<dbReference type="RefSeq" id="XP_011133738.1">
    <property type="nucleotide sequence ID" value="XM_011135436.1"/>
</dbReference>
<gene>
    <name evidence="2" type="ORF">GNI_199650</name>
</gene>
<evidence type="ECO:0000313" key="2">
    <source>
        <dbReference type="EMBL" id="EZG42989.1"/>
    </source>
</evidence>
<dbReference type="PANTHER" id="PTHR24559">
    <property type="entry name" value="TRANSPOSON TY3-I GAG-POL POLYPROTEIN"/>
    <property type="match status" value="1"/>
</dbReference>
<protein>
    <submittedName>
        <fullName evidence="2">KRAB-A domain protein</fullName>
    </submittedName>
</protein>